<dbReference type="RefSeq" id="WP_053033962.1">
    <property type="nucleotide sequence ID" value="NZ_CP053794.1"/>
</dbReference>
<organism evidence="1 2">
    <name type="scientific">Vibrio cholerae</name>
    <dbReference type="NCBI Taxonomy" id="666"/>
    <lineage>
        <taxon>Bacteria</taxon>
        <taxon>Pseudomonadati</taxon>
        <taxon>Pseudomonadota</taxon>
        <taxon>Gammaproteobacteria</taxon>
        <taxon>Vibrionales</taxon>
        <taxon>Vibrionaceae</taxon>
        <taxon>Vibrio</taxon>
    </lineage>
</organism>
<protein>
    <submittedName>
        <fullName evidence="1">Uncharacterized phage protein</fullName>
    </submittedName>
</protein>
<evidence type="ECO:0000313" key="2">
    <source>
        <dbReference type="Proteomes" id="UP000046067"/>
    </source>
</evidence>
<accession>A0A655URX2</accession>
<sequence>MRPETLLAKFDLKGINYQAERGGKGIFSLEDQLAMVGITWKESPVGFLVLFVELLDNAQSRRMLEKAVWGELNTLTSDWRGQKSDLAFAAMVNAAVAEAITPMGQICSCCGGSGKYLSANRHYRDCVHCQDGRVAWNVESRFASMCASKFVCTFSVFKRKYHPVLEELSRFLSAKRNAAMLALMDRIQREEAA</sequence>
<dbReference type="AlphaFoldDB" id="A0A655URX2"/>
<proteinExistence type="predicted"/>
<dbReference type="Proteomes" id="UP000046067">
    <property type="component" value="Unassembled WGS sequence"/>
</dbReference>
<dbReference type="EMBL" id="CWQJ01000001">
    <property type="protein sequence ID" value="CSB55552.1"/>
    <property type="molecule type" value="Genomic_DNA"/>
</dbReference>
<evidence type="ECO:0000313" key="1">
    <source>
        <dbReference type="EMBL" id="CSB55552.1"/>
    </source>
</evidence>
<gene>
    <name evidence="1" type="ORF">ERS013201_00263</name>
</gene>
<reference evidence="1 2" key="1">
    <citation type="submission" date="2015-07" db="EMBL/GenBank/DDBJ databases">
        <authorList>
            <consortium name="Pathogen Informatics"/>
        </authorList>
    </citation>
    <scope>NUCLEOTIDE SEQUENCE [LARGE SCALE GENOMIC DNA]</scope>
    <source>
        <strain evidence="1 2">A325</strain>
    </source>
</reference>
<name>A0A655URX2_VIBCL</name>